<name>X0WXX9_9ZZZZ</name>
<accession>X0WXX9</accession>
<feature type="non-terminal residue" evidence="2">
    <location>
        <position position="138"/>
    </location>
</feature>
<feature type="domain" description="Methyltransferase type 11" evidence="1">
    <location>
        <begin position="39"/>
        <end position="133"/>
    </location>
</feature>
<organism evidence="2">
    <name type="scientific">marine sediment metagenome</name>
    <dbReference type="NCBI Taxonomy" id="412755"/>
    <lineage>
        <taxon>unclassified sequences</taxon>
        <taxon>metagenomes</taxon>
        <taxon>ecological metagenomes</taxon>
    </lineage>
</organism>
<dbReference type="EMBL" id="BARS01041744">
    <property type="protein sequence ID" value="GAG35560.1"/>
    <property type="molecule type" value="Genomic_DNA"/>
</dbReference>
<dbReference type="InterPro" id="IPR013216">
    <property type="entry name" value="Methyltransf_11"/>
</dbReference>
<dbReference type="InterPro" id="IPR029063">
    <property type="entry name" value="SAM-dependent_MTases_sf"/>
</dbReference>
<evidence type="ECO:0000259" key="1">
    <source>
        <dbReference type="Pfam" id="PF08241"/>
    </source>
</evidence>
<reference evidence="2" key="1">
    <citation type="journal article" date="2014" name="Front. Microbiol.">
        <title>High frequency of phylogenetically diverse reductive dehalogenase-homologous genes in deep subseafloor sedimentary metagenomes.</title>
        <authorList>
            <person name="Kawai M."/>
            <person name="Futagami T."/>
            <person name="Toyoda A."/>
            <person name="Takaki Y."/>
            <person name="Nishi S."/>
            <person name="Hori S."/>
            <person name="Arai W."/>
            <person name="Tsubouchi T."/>
            <person name="Morono Y."/>
            <person name="Uchiyama I."/>
            <person name="Ito T."/>
            <person name="Fujiyama A."/>
            <person name="Inagaki F."/>
            <person name="Takami H."/>
        </authorList>
    </citation>
    <scope>NUCLEOTIDE SEQUENCE</scope>
    <source>
        <strain evidence="2">Expedition CK06-06</strain>
    </source>
</reference>
<sequence length="138" mass="15576">MAASHMVRGYGPLDSFLAKQRYKAARRQIKSAQKNGRILDIGCGSYPLFLLNADFTEKYGLDKVVETATEERAKQQGIVLISHDIENEEKLPFGDNFFDVVSMLAVFEHIEPGKLVKIHKEIYRILKPGGMYIMTTPA</sequence>
<dbReference type="AlphaFoldDB" id="X0WXX9"/>
<dbReference type="Gene3D" id="3.40.50.150">
    <property type="entry name" value="Vaccinia Virus protein VP39"/>
    <property type="match status" value="1"/>
</dbReference>
<gene>
    <name evidence="2" type="ORF">S01H1_63435</name>
</gene>
<dbReference type="GO" id="GO:0008757">
    <property type="term" value="F:S-adenosylmethionine-dependent methyltransferase activity"/>
    <property type="evidence" value="ECO:0007669"/>
    <property type="project" value="InterPro"/>
</dbReference>
<protein>
    <recommendedName>
        <fullName evidence="1">Methyltransferase type 11 domain-containing protein</fullName>
    </recommendedName>
</protein>
<dbReference type="CDD" id="cd02440">
    <property type="entry name" value="AdoMet_MTases"/>
    <property type="match status" value="1"/>
</dbReference>
<evidence type="ECO:0000313" key="2">
    <source>
        <dbReference type="EMBL" id="GAG35560.1"/>
    </source>
</evidence>
<proteinExistence type="predicted"/>
<dbReference type="PANTHER" id="PTHR43861">
    <property type="entry name" value="TRANS-ACONITATE 2-METHYLTRANSFERASE-RELATED"/>
    <property type="match status" value="1"/>
</dbReference>
<dbReference type="Pfam" id="PF08241">
    <property type="entry name" value="Methyltransf_11"/>
    <property type="match status" value="1"/>
</dbReference>
<dbReference type="SUPFAM" id="SSF53335">
    <property type="entry name" value="S-adenosyl-L-methionine-dependent methyltransferases"/>
    <property type="match status" value="1"/>
</dbReference>
<comment type="caution">
    <text evidence="2">The sequence shown here is derived from an EMBL/GenBank/DDBJ whole genome shotgun (WGS) entry which is preliminary data.</text>
</comment>